<dbReference type="AlphaFoldDB" id="A0A8H4RJQ2"/>
<comment type="caution">
    <text evidence="1">The sequence shown here is derived from an EMBL/GenBank/DDBJ whole genome shotgun (WGS) entry which is preliminary data.</text>
</comment>
<evidence type="ECO:0000313" key="1">
    <source>
        <dbReference type="EMBL" id="KAF4631324.1"/>
    </source>
</evidence>
<accession>A0A8H4RJQ2</accession>
<keyword evidence="2" id="KW-1185">Reference proteome</keyword>
<reference evidence="1 2" key="1">
    <citation type="submission" date="2020-03" db="EMBL/GenBank/DDBJ databases">
        <title>Draft Genome Sequence of Cudoniella acicularis.</title>
        <authorList>
            <person name="Buettner E."/>
            <person name="Kellner H."/>
        </authorList>
    </citation>
    <scope>NUCLEOTIDE SEQUENCE [LARGE SCALE GENOMIC DNA]</scope>
    <source>
        <strain evidence="1 2">DSM 108380</strain>
    </source>
</reference>
<name>A0A8H4RJQ2_9HELO</name>
<proteinExistence type="predicted"/>
<dbReference type="EMBL" id="JAAMPI010000455">
    <property type="protein sequence ID" value="KAF4631324.1"/>
    <property type="molecule type" value="Genomic_DNA"/>
</dbReference>
<dbReference type="Proteomes" id="UP000566819">
    <property type="component" value="Unassembled WGS sequence"/>
</dbReference>
<protein>
    <submittedName>
        <fullName evidence="1">Uncharacterized protein</fullName>
    </submittedName>
</protein>
<organism evidence="1 2">
    <name type="scientific">Cudoniella acicularis</name>
    <dbReference type="NCBI Taxonomy" id="354080"/>
    <lineage>
        <taxon>Eukaryota</taxon>
        <taxon>Fungi</taxon>
        <taxon>Dikarya</taxon>
        <taxon>Ascomycota</taxon>
        <taxon>Pezizomycotina</taxon>
        <taxon>Leotiomycetes</taxon>
        <taxon>Helotiales</taxon>
        <taxon>Tricladiaceae</taxon>
        <taxon>Cudoniella</taxon>
    </lineage>
</organism>
<sequence length="161" mass="18772">MSDVPESTISKNLVALTINKQSRNKALRSYEALLHTPAGFKQYFNLAIDLVRISYNDVMQCALDFGAMRTLDDQLIRRNTVRIMEIYNFNLEDHSHLYEFMQSLLTSELMEQYFRALQELKFIRAPSHDLDEAAWLDNMALWYLVMKTLRIPKISIVGFSA</sequence>
<gene>
    <name evidence="1" type="ORF">G7Y89_g6806</name>
</gene>
<evidence type="ECO:0000313" key="2">
    <source>
        <dbReference type="Proteomes" id="UP000566819"/>
    </source>
</evidence>